<dbReference type="CDD" id="cd14014">
    <property type="entry name" value="STKc_PknB_like"/>
    <property type="match status" value="1"/>
</dbReference>
<reference evidence="13 14" key="1">
    <citation type="submission" date="2024-06" db="EMBL/GenBank/DDBJ databases">
        <title>The Natural Products Discovery Center: Release of the First 8490 Sequenced Strains for Exploring Actinobacteria Biosynthetic Diversity.</title>
        <authorList>
            <person name="Kalkreuter E."/>
            <person name="Kautsar S.A."/>
            <person name="Yang D."/>
            <person name="Bader C.D."/>
            <person name="Teijaro C.N."/>
            <person name="Fluegel L."/>
            <person name="Davis C.M."/>
            <person name="Simpson J.R."/>
            <person name="Lauterbach L."/>
            <person name="Steele A.D."/>
            <person name="Gui C."/>
            <person name="Meng S."/>
            <person name="Li G."/>
            <person name="Viehrig K."/>
            <person name="Ye F."/>
            <person name="Su P."/>
            <person name="Kiefer A.F."/>
            <person name="Nichols A."/>
            <person name="Cepeda A.J."/>
            <person name="Yan W."/>
            <person name="Fan B."/>
            <person name="Jiang Y."/>
            <person name="Adhikari A."/>
            <person name="Zheng C.-J."/>
            <person name="Schuster L."/>
            <person name="Cowan T.M."/>
            <person name="Smanski M.J."/>
            <person name="Chevrette M.G."/>
            <person name="De Carvalho L.P.S."/>
            <person name="Shen B."/>
        </authorList>
    </citation>
    <scope>NUCLEOTIDE SEQUENCE [LARGE SCALE GENOMIC DNA]</scope>
    <source>
        <strain evidence="13 14">NPDC048946</strain>
    </source>
</reference>
<dbReference type="PROSITE" id="PS51178">
    <property type="entry name" value="PASTA"/>
    <property type="match status" value="4"/>
</dbReference>
<dbReference type="Pfam" id="PF00069">
    <property type="entry name" value="Pkinase"/>
    <property type="match status" value="1"/>
</dbReference>
<feature type="transmembrane region" description="Helical" evidence="10">
    <location>
        <begin position="396"/>
        <end position="416"/>
    </location>
</feature>
<comment type="catalytic activity">
    <reaction evidence="8">
        <text>L-seryl-[protein] + ATP = O-phospho-L-seryl-[protein] + ADP + H(+)</text>
        <dbReference type="Rhea" id="RHEA:17989"/>
        <dbReference type="Rhea" id="RHEA-COMP:9863"/>
        <dbReference type="Rhea" id="RHEA-COMP:11604"/>
        <dbReference type="ChEBI" id="CHEBI:15378"/>
        <dbReference type="ChEBI" id="CHEBI:29999"/>
        <dbReference type="ChEBI" id="CHEBI:30616"/>
        <dbReference type="ChEBI" id="CHEBI:83421"/>
        <dbReference type="ChEBI" id="CHEBI:456216"/>
        <dbReference type="EC" id="2.7.11.1"/>
    </reaction>
</comment>
<dbReference type="InterPro" id="IPR008271">
    <property type="entry name" value="Ser/Thr_kinase_AS"/>
</dbReference>
<dbReference type="NCBIfam" id="NF033483">
    <property type="entry name" value="PknB_PASTA_kin"/>
    <property type="match status" value="1"/>
</dbReference>
<evidence type="ECO:0000313" key="14">
    <source>
        <dbReference type="Proteomes" id="UP001551482"/>
    </source>
</evidence>
<dbReference type="Gene3D" id="3.30.10.20">
    <property type="match status" value="4"/>
</dbReference>
<dbReference type="CDD" id="cd06577">
    <property type="entry name" value="PASTA_pknB"/>
    <property type="match status" value="4"/>
</dbReference>
<keyword evidence="4" id="KW-0547">Nucleotide-binding</keyword>
<keyword evidence="10" id="KW-1133">Transmembrane helix</keyword>
<dbReference type="SMART" id="SM00740">
    <property type="entry name" value="PASTA"/>
    <property type="match status" value="4"/>
</dbReference>
<protein>
    <recommendedName>
        <fullName evidence="1">non-specific serine/threonine protein kinase</fullName>
        <ecNumber evidence="1">2.7.11.1</ecNumber>
    </recommendedName>
</protein>
<dbReference type="PANTHER" id="PTHR43289">
    <property type="entry name" value="MITOGEN-ACTIVATED PROTEIN KINASE KINASE KINASE 20-RELATED"/>
    <property type="match status" value="1"/>
</dbReference>
<dbReference type="RefSeq" id="WP_358350823.1">
    <property type="nucleotide sequence ID" value="NZ_JBEZFP010000013.1"/>
</dbReference>
<evidence type="ECO:0000259" key="11">
    <source>
        <dbReference type="PROSITE" id="PS50011"/>
    </source>
</evidence>
<gene>
    <name evidence="13" type="primary">pknB</name>
    <name evidence="13" type="ORF">AB0C36_07645</name>
</gene>
<dbReference type="PROSITE" id="PS50011">
    <property type="entry name" value="PROTEIN_KINASE_DOM"/>
    <property type="match status" value="1"/>
</dbReference>
<dbReference type="InterPro" id="IPR011009">
    <property type="entry name" value="Kinase-like_dom_sf"/>
</dbReference>
<dbReference type="EC" id="2.7.11.1" evidence="1"/>
<keyword evidence="10" id="KW-0812">Transmembrane</keyword>
<proteinExistence type="predicted"/>
<evidence type="ECO:0000256" key="4">
    <source>
        <dbReference type="ARBA" id="ARBA00022741"/>
    </source>
</evidence>
<feature type="domain" description="Protein kinase" evidence="11">
    <location>
        <begin position="16"/>
        <end position="282"/>
    </location>
</feature>
<dbReference type="Proteomes" id="UP001551482">
    <property type="component" value="Unassembled WGS sequence"/>
</dbReference>
<dbReference type="PROSITE" id="PS00108">
    <property type="entry name" value="PROTEIN_KINASE_ST"/>
    <property type="match status" value="1"/>
</dbReference>
<evidence type="ECO:0000259" key="12">
    <source>
        <dbReference type="PROSITE" id="PS51178"/>
    </source>
</evidence>
<comment type="caution">
    <text evidence="13">The sequence shown here is derived from an EMBL/GenBank/DDBJ whole genome shotgun (WGS) entry which is preliminary data.</text>
</comment>
<comment type="catalytic activity">
    <reaction evidence="7">
        <text>L-threonyl-[protein] + ATP = O-phospho-L-threonyl-[protein] + ADP + H(+)</text>
        <dbReference type="Rhea" id="RHEA:46608"/>
        <dbReference type="Rhea" id="RHEA-COMP:11060"/>
        <dbReference type="Rhea" id="RHEA-COMP:11605"/>
        <dbReference type="ChEBI" id="CHEBI:15378"/>
        <dbReference type="ChEBI" id="CHEBI:30013"/>
        <dbReference type="ChEBI" id="CHEBI:30616"/>
        <dbReference type="ChEBI" id="CHEBI:61977"/>
        <dbReference type="ChEBI" id="CHEBI:456216"/>
        <dbReference type="EC" id="2.7.11.1"/>
    </reaction>
</comment>
<dbReference type="SUPFAM" id="SSF56112">
    <property type="entry name" value="Protein kinase-like (PK-like)"/>
    <property type="match status" value="1"/>
</dbReference>
<organism evidence="13 14">
    <name type="scientific">Streptodolium elevatio</name>
    <dbReference type="NCBI Taxonomy" id="3157996"/>
    <lineage>
        <taxon>Bacteria</taxon>
        <taxon>Bacillati</taxon>
        <taxon>Actinomycetota</taxon>
        <taxon>Actinomycetes</taxon>
        <taxon>Kitasatosporales</taxon>
        <taxon>Streptomycetaceae</taxon>
        <taxon>Streptodolium</taxon>
    </lineage>
</organism>
<evidence type="ECO:0000256" key="10">
    <source>
        <dbReference type="SAM" id="Phobius"/>
    </source>
</evidence>
<name>A0ABV3DC90_9ACTN</name>
<evidence type="ECO:0000256" key="2">
    <source>
        <dbReference type="ARBA" id="ARBA00022527"/>
    </source>
</evidence>
<evidence type="ECO:0000256" key="3">
    <source>
        <dbReference type="ARBA" id="ARBA00022679"/>
    </source>
</evidence>
<keyword evidence="6" id="KW-0067">ATP-binding</keyword>
<keyword evidence="14" id="KW-1185">Reference proteome</keyword>
<evidence type="ECO:0000256" key="6">
    <source>
        <dbReference type="ARBA" id="ARBA00022840"/>
    </source>
</evidence>
<dbReference type="GO" id="GO:0016301">
    <property type="term" value="F:kinase activity"/>
    <property type="evidence" value="ECO:0007669"/>
    <property type="project" value="UniProtKB-KW"/>
</dbReference>
<accession>A0ABV3DC90</accession>
<keyword evidence="2" id="KW-0723">Serine/threonine-protein kinase</keyword>
<evidence type="ECO:0000256" key="5">
    <source>
        <dbReference type="ARBA" id="ARBA00022777"/>
    </source>
</evidence>
<dbReference type="InterPro" id="IPR005543">
    <property type="entry name" value="PASTA_dom"/>
</dbReference>
<feature type="domain" description="PASTA" evidence="12">
    <location>
        <begin position="485"/>
        <end position="551"/>
    </location>
</feature>
<dbReference type="InterPro" id="IPR000719">
    <property type="entry name" value="Prot_kinase_dom"/>
</dbReference>
<evidence type="ECO:0000256" key="7">
    <source>
        <dbReference type="ARBA" id="ARBA00047899"/>
    </source>
</evidence>
<sequence length="682" mass="72106">MTMDDPLVGRLLDGRYRVESRIAAGGMATVYRALDTRLDRTVAVKVMHPAMAADASFTDRFIREAKSAARLSHPNVVGVFDQGHDGDVVFLAMEYVEGRTLRELLQDLGTLTPREAFGVLEPTLAALGAAHRAGFVHRDVKPENVLISDDGGIKVADFGLARATATAASAATGKVLVGTVAYLSPEQIERGAASPISDVYAAGILLYEMLTGRQPYQGRSAVEIIYKHVHEDVPPPSRVVPGLSPALDRLVAQATTRDPEQRPADAEQLLSLVRQTRQHEMSDAELDFGAAERVLPPPAPAYEEFPEYASEYASEYAGASAYPPPPYGSYPEDGANLTRQVEVPLDLGPLGLGTESILDEHPHGAYAHQHLGPDDPDDPYPGKGAARRRRGPSRGMLAFIAVVVAAAVIGVVAWRLGANSSAKVPAVLNLAKVDAEKRVKDTGLEVRITEAFSETVPRDLVIGTDPIPGRNVDKGTVVTLTVSLGPERLAVPDLTGQTTDQAKLALEGAGLVLGDTRQEDSTLEPGQIVRTDPATGTLLSRDTTVDIVVSKGRPVEVPSLIGLTEGAARDALEDRKLNLVVDPTPVFSNDAPAGMVAAQSPTGGTLYPGSTVFVAISKGPDLVEVPKVDGKSEGEAKSILEAAGFKVDVQKLFPIGPGNVTSMNPGGGNMAPRGSKVTINVF</sequence>
<evidence type="ECO:0000313" key="13">
    <source>
        <dbReference type="EMBL" id="MEU8133365.1"/>
    </source>
</evidence>
<keyword evidence="10" id="KW-0472">Membrane</keyword>
<dbReference type="SMART" id="SM00220">
    <property type="entry name" value="S_TKc"/>
    <property type="match status" value="1"/>
</dbReference>
<evidence type="ECO:0000256" key="8">
    <source>
        <dbReference type="ARBA" id="ARBA00048679"/>
    </source>
</evidence>
<feature type="domain" description="PASTA" evidence="12">
    <location>
        <begin position="619"/>
        <end position="682"/>
    </location>
</feature>
<dbReference type="Gene3D" id="3.30.200.20">
    <property type="entry name" value="Phosphorylase Kinase, domain 1"/>
    <property type="match status" value="1"/>
</dbReference>
<feature type="domain" description="PASTA" evidence="12">
    <location>
        <begin position="552"/>
        <end position="618"/>
    </location>
</feature>
<feature type="domain" description="PASTA" evidence="12">
    <location>
        <begin position="418"/>
        <end position="484"/>
    </location>
</feature>
<dbReference type="Pfam" id="PF03793">
    <property type="entry name" value="PASTA"/>
    <property type="match status" value="4"/>
</dbReference>
<evidence type="ECO:0000256" key="9">
    <source>
        <dbReference type="SAM" id="MobiDB-lite"/>
    </source>
</evidence>
<dbReference type="Gene3D" id="1.10.510.10">
    <property type="entry name" value="Transferase(Phosphotransferase) domain 1"/>
    <property type="match status" value="1"/>
</dbReference>
<keyword evidence="3" id="KW-0808">Transferase</keyword>
<evidence type="ECO:0000256" key="1">
    <source>
        <dbReference type="ARBA" id="ARBA00012513"/>
    </source>
</evidence>
<feature type="region of interest" description="Disordered" evidence="9">
    <location>
        <begin position="365"/>
        <end position="390"/>
    </location>
</feature>
<dbReference type="EMBL" id="JBEZFP010000013">
    <property type="protein sequence ID" value="MEU8133365.1"/>
    <property type="molecule type" value="Genomic_DNA"/>
</dbReference>
<dbReference type="PANTHER" id="PTHR43289:SF34">
    <property type="entry name" value="SERINE_THREONINE-PROTEIN KINASE YBDM-RELATED"/>
    <property type="match status" value="1"/>
</dbReference>
<keyword evidence="5 13" id="KW-0418">Kinase</keyword>